<reference evidence="9 10" key="1">
    <citation type="submission" date="2008-10" db="EMBL/GenBank/DDBJ databases">
        <title>Draft genome sequence of Providencia alcalifaciens (DSM 30120).</title>
        <authorList>
            <person name="Sudarsanam P."/>
            <person name="Ley R."/>
            <person name="Guruge J."/>
            <person name="Turnbaugh P.J."/>
            <person name="Mahowald M."/>
            <person name="Liep D."/>
            <person name="Gordon J."/>
        </authorList>
    </citation>
    <scope>NUCLEOTIDE SEQUENCE [LARGE SCALE GENOMIC DNA]</scope>
    <source>
        <strain evidence="9 10">DSM 30120</strain>
    </source>
</reference>
<accession>B6XES7</accession>
<feature type="transmembrane region" description="Helical" evidence="8">
    <location>
        <begin position="52"/>
        <end position="74"/>
    </location>
</feature>
<dbReference type="InterPro" id="IPR022929">
    <property type="entry name" value="Put_MntP"/>
</dbReference>
<evidence type="ECO:0000256" key="2">
    <source>
        <dbReference type="ARBA" id="ARBA00022475"/>
    </source>
</evidence>
<evidence type="ECO:0000313" key="10">
    <source>
        <dbReference type="Proteomes" id="UP000003729"/>
    </source>
</evidence>
<evidence type="ECO:0000256" key="3">
    <source>
        <dbReference type="ARBA" id="ARBA00022692"/>
    </source>
</evidence>
<keyword evidence="1 8" id="KW-0813">Transport</keyword>
<dbReference type="HAMAP" id="MF_01521">
    <property type="entry name" value="MntP_pump"/>
    <property type="match status" value="1"/>
</dbReference>
<dbReference type="GO" id="GO:0005886">
    <property type="term" value="C:plasma membrane"/>
    <property type="evidence" value="ECO:0007669"/>
    <property type="project" value="UniProtKB-SubCell"/>
</dbReference>
<keyword evidence="3 8" id="KW-0812">Transmembrane</keyword>
<evidence type="ECO:0000256" key="5">
    <source>
        <dbReference type="ARBA" id="ARBA00023065"/>
    </source>
</evidence>
<name>B6XES7_9GAMM</name>
<feature type="transmembrane region" description="Helical" evidence="8">
    <location>
        <begin position="15"/>
        <end position="40"/>
    </location>
</feature>
<keyword evidence="4 8" id="KW-1133">Transmembrane helix</keyword>
<evidence type="ECO:0000256" key="1">
    <source>
        <dbReference type="ARBA" id="ARBA00022448"/>
    </source>
</evidence>
<feature type="transmembrane region" description="Helical" evidence="8">
    <location>
        <begin position="80"/>
        <end position="98"/>
    </location>
</feature>
<comment type="caution">
    <text evidence="9">The sequence shown here is derived from an EMBL/GenBank/DDBJ whole genome shotgun (WGS) entry which is preliminary data.</text>
</comment>
<organism evidence="9 10">
    <name type="scientific">Providencia alcalifaciens DSM 30120</name>
    <dbReference type="NCBI Taxonomy" id="520999"/>
    <lineage>
        <taxon>Bacteria</taxon>
        <taxon>Pseudomonadati</taxon>
        <taxon>Pseudomonadota</taxon>
        <taxon>Gammaproteobacteria</taxon>
        <taxon>Enterobacterales</taxon>
        <taxon>Morganellaceae</taxon>
        <taxon>Providencia</taxon>
    </lineage>
</organism>
<dbReference type="InterPro" id="IPR003810">
    <property type="entry name" value="Mntp/YtaF"/>
</dbReference>
<dbReference type="EMBL" id="ABXW01000046">
    <property type="protein sequence ID" value="EEB46015.1"/>
    <property type="molecule type" value="Genomic_DNA"/>
</dbReference>
<dbReference type="PANTHER" id="PTHR35529">
    <property type="entry name" value="MANGANESE EFFLUX PUMP MNTP-RELATED"/>
    <property type="match status" value="1"/>
</dbReference>
<evidence type="ECO:0000313" key="9">
    <source>
        <dbReference type="EMBL" id="EEB46015.1"/>
    </source>
</evidence>
<evidence type="ECO:0000256" key="6">
    <source>
        <dbReference type="ARBA" id="ARBA00023136"/>
    </source>
</evidence>
<keyword evidence="6 8" id="KW-0472">Membrane</keyword>
<proteinExistence type="inferred from homology"/>
<dbReference type="GO" id="GO:0005384">
    <property type="term" value="F:manganese ion transmembrane transporter activity"/>
    <property type="evidence" value="ECO:0007669"/>
    <property type="project" value="UniProtKB-UniRule"/>
</dbReference>
<evidence type="ECO:0000256" key="4">
    <source>
        <dbReference type="ARBA" id="ARBA00022989"/>
    </source>
</evidence>
<gene>
    <name evidence="8" type="primary">mntP</name>
    <name evidence="9" type="ORF">PROVALCAL_01858</name>
</gene>
<reference evidence="9 10" key="2">
    <citation type="submission" date="2008-10" db="EMBL/GenBank/DDBJ databases">
        <authorList>
            <person name="Fulton L."/>
            <person name="Clifton S."/>
            <person name="Fulton B."/>
            <person name="Xu J."/>
            <person name="Minx P."/>
            <person name="Pepin K.H."/>
            <person name="Johnson M."/>
            <person name="Bhonagiri V."/>
            <person name="Nash W.E."/>
            <person name="Mardis E.R."/>
            <person name="Wilson R.K."/>
        </authorList>
    </citation>
    <scope>NUCLEOTIDE SEQUENCE [LARGE SCALE GENOMIC DNA]</scope>
    <source>
        <strain evidence="9 10">DSM 30120</strain>
    </source>
</reference>
<comment type="similarity">
    <text evidence="8">Belongs to the MntP (TC 9.B.29) family.</text>
</comment>
<comment type="subcellular location">
    <subcellularLocation>
        <location evidence="8">Cell membrane</location>
        <topology evidence="8">Multi-pass membrane protein</topology>
    </subcellularLocation>
</comment>
<sequence length="205" mass="22467">MCIWKHPTEIIVMSFYATLILAFALSMDAFAVAICKGAVLHKPRFREILRTGFIFGFIEAITPIIGWGIGILASQYVIRWDHWIAFALLFILGGRMIWQSLTTKDEDCCDKPSSHSAGNLVLSAIATSLDAMAIGLGLAFLQVDIVHTAMTIGLTTMIMATIGMMIGRYVGPLLGKKAEILGGLVLIAIGFNILFEHLELFMYAP</sequence>
<keyword evidence="5 8" id="KW-0406">Ion transport</keyword>
<dbReference type="NCBIfam" id="NF008546">
    <property type="entry name" value="PRK11469.1"/>
    <property type="match status" value="1"/>
</dbReference>
<keyword evidence="7 8" id="KW-0464">Manganese</keyword>
<evidence type="ECO:0000256" key="8">
    <source>
        <dbReference type="HAMAP-Rule" id="MF_01521"/>
    </source>
</evidence>
<keyword evidence="2 8" id="KW-1003">Cell membrane</keyword>
<dbReference type="Proteomes" id="UP000003729">
    <property type="component" value="Unassembled WGS sequence"/>
</dbReference>
<feature type="transmembrane region" description="Helical" evidence="8">
    <location>
        <begin position="145"/>
        <end position="166"/>
    </location>
</feature>
<feature type="transmembrane region" description="Helical" evidence="8">
    <location>
        <begin position="119"/>
        <end position="139"/>
    </location>
</feature>
<dbReference type="Pfam" id="PF02659">
    <property type="entry name" value="Mntp"/>
    <property type="match status" value="1"/>
</dbReference>
<evidence type="ECO:0000256" key="7">
    <source>
        <dbReference type="ARBA" id="ARBA00023211"/>
    </source>
</evidence>
<feature type="transmembrane region" description="Helical" evidence="8">
    <location>
        <begin position="178"/>
        <end position="195"/>
    </location>
</feature>
<dbReference type="eggNOG" id="COG1971">
    <property type="taxonomic scope" value="Bacteria"/>
</dbReference>
<protein>
    <recommendedName>
        <fullName evidence="8">Putative manganese efflux pump MntP</fullName>
    </recommendedName>
</protein>
<dbReference type="AlphaFoldDB" id="B6XES7"/>
<dbReference type="PANTHER" id="PTHR35529:SF1">
    <property type="entry name" value="MANGANESE EFFLUX PUMP MNTP-RELATED"/>
    <property type="match status" value="1"/>
</dbReference>
<comment type="function">
    <text evidence="8">Probably functions as a manganese efflux pump.</text>
</comment>